<protein>
    <submittedName>
        <fullName evidence="3">Sporulation related domain-containing protein</fullName>
    </submittedName>
</protein>
<dbReference type="InterPro" id="IPR007730">
    <property type="entry name" value="SPOR-like_dom"/>
</dbReference>
<feature type="region of interest" description="Disordered" evidence="1">
    <location>
        <begin position="204"/>
        <end position="252"/>
    </location>
</feature>
<dbReference type="Gene3D" id="3.30.70.1070">
    <property type="entry name" value="Sporulation related repeat"/>
    <property type="match status" value="1"/>
</dbReference>
<dbReference type="Proteomes" id="UP000199180">
    <property type="component" value="Unassembled WGS sequence"/>
</dbReference>
<feature type="domain" description="SPOR" evidence="2">
    <location>
        <begin position="259"/>
        <end position="336"/>
    </location>
</feature>
<dbReference type="RefSeq" id="WP_090738153.1">
    <property type="nucleotide sequence ID" value="NZ_FOHO01000026.1"/>
</dbReference>
<organism evidence="3 4">
    <name type="scientific">Paracoccus homiensis</name>
    <dbReference type="NCBI Taxonomy" id="364199"/>
    <lineage>
        <taxon>Bacteria</taxon>
        <taxon>Pseudomonadati</taxon>
        <taxon>Pseudomonadota</taxon>
        <taxon>Alphaproteobacteria</taxon>
        <taxon>Rhodobacterales</taxon>
        <taxon>Paracoccaceae</taxon>
        <taxon>Paracoccus</taxon>
    </lineage>
</organism>
<feature type="compositionally biased region" description="Polar residues" evidence="1">
    <location>
        <begin position="219"/>
        <end position="229"/>
    </location>
</feature>
<dbReference type="GO" id="GO:0042834">
    <property type="term" value="F:peptidoglycan binding"/>
    <property type="evidence" value="ECO:0007669"/>
    <property type="project" value="InterPro"/>
</dbReference>
<gene>
    <name evidence="3" type="ORF">SAMN04489858_12613</name>
</gene>
<keyword evidence="4" id="KW-1185">Reference proteome</keyword>
<dbReference type="STRING" id="364199.SAMN04489858_12613"/>
<proteinExistence type="predicted"/>
<dbReference type="OrthoDB" id="7843142at2"/>
<evidence type="ECO:0000313" key="4">
    <source>
        <dbReference type="Proteomes" id="UP000199180"/>
    </source>
</evidence>
<reference evidence="3 4" key="1">
    <citation type="submission" date="2016-10" db="EMBL/GenBank/DDBJ databases">
        <authorList>
            <person name="de Groot N.N."/>
        </authorList>
    </citation>
    <scope>NUCLEOTIDE SEQUENCE [LARGE SCALE GENOMIC DNA]</scope>
    <source>
        <strain evidence="3 4">DSM 17862</strain>
    </source>
</reference>
<dbReference type="Pfam" id="PF05036">
    <property type="entry name" value="SPOR"/>
    <property type="match status" value="1"/>
</dbReference>
<dbReference type="SUPFAM" id="SSF110997">
    <property type="entry name" value="Sporulation related repeat"/>
    <property type="match status" value="1"/>
</dbReference>
<sequence length="336" mass="35972">MRTAWIIAILVMAGAARGEPVPPPPADFGSTQYIDGAGCVFLREGADWVPRPDGTGGQLCGFPPSLATRRSDPDTVSVLAPMHPDPPPRPEDVLAEKLALGLRQGEFTADPAPRETRRDAPAPSQPPAIARNMARIAARQDQLRAAASGAGRSDDLCAALGYRPDPDPRPLIGGDVTQGMCYGMQADVPTRRISDTAHVVPEEPAPVAEKATDKPAETVSKSVPATASVTPDRPKAATTSTVADRRQPRPAAPERLIEMIPASARYVQVGAYMQDDAALATIRRLSEMGYRTGQSYERRDDRSFRLIMAGPFTNRQDLIAALSRLRGSGYPHAVAR</sequence>
<evidence type="ECO:0000256" key="1">
    <source>
        <dbReference type="SAM" id="MobiDB-lite"/>
    </source>
</evidence>
<accession>A0A1I0JGG9</accession>
<evidence type="ECO:0000313" key="3">
    <source>
        <dbReference type="EMBL" id="SEU09118.1"/>
    </source>
</evidence>
<feature type="region of interest" description="Disordered" evidence="1">
    <location>
        <begin position="106"/>
        <end position="127"/>
    </location>
</feature>
<evidence type="ECO:0000259" key="2">
    <source>
        <dbReference type="PROSITE" id="PS51724"/>
    </source>
</evidence>
<dbReference type="InterPro" id="IPR036680">
    <property type="entry name" value="SPOR-like_sf"/>
</dbReference>
<dbReference type="EMBL" id="FOHO01000026">
    <property type="protein sequence ID" value="SEU09118.1"/>
    <property type="molecule type" value="Genomic_DNA"/>
</dbReference>
<dbReference type="AlphaFoldDB" id="A0A1I0JGG9"/>
<dbReference type="PROSITE" id="PS51724">
    <property type="entry name" value="SPOR"/>
    <property type="match status" value="1"/>
</dbReference>
<name>A0A1I0JGG9_9RHOB</name>